<accession>A0ABN6I797</accession>
<dbReference type="EMBL" id="AP024819">
    <property type="protein sequence ID" value="BCZ19386.1"/>
    <property type="molecule type" value="Genomic_DNA"/>
</dbReference>
<gene>
    <name evidence="1" type="ORF">NHP190012_10280</name>
</gene>
<evidence type="ECO:0008006" key="3">
    <source>
        <dbReference type="Google" id="ProtNLM"/>
    </source>
</evidence>
<organism evidence="1 2">
    <name type="scientific">Helicobacter gastrofelis</name>
    <dbReference type="NCBI Taxonomy" id="2849642"/>
    <lineage>
        <taxon>Bacteria</taxon>
        <taxon>Pseudomonadati</taxon>
        <taxon>Campylobacterota</taxon>
        <taxon>Epsilonproteobacteria</taxon>
        <taxon>Campylobacterales</taxon>
        <taxon>Helicobacteraceae</taxon>
        <taxon>Helicobacter</taxon>
    </lineage>
</organism>
<protein>
    <recommendedName>
        <fullName evidence="3">Restriction endonuclease</fullName>
    </recommendedName>
</protein>
<dbReference type="InterPro" id="IPR019292">
    <property type="entry name" value="McrC"/>
</dbReference>
<dbReference type="PANTHER" id="PTHR38733:SF1">
    <property type="entry name" value="TYPE IV METHYL-DIRECTED RESTRICTION ENZYME ECOKMCRBC"/>
    <property type="match status" value="1"/>
</dbReference>
<reference evidence="1 2" key="1">
    <citation type="submission" date="2021-07" db="EMBL/GenBank/DDBJ databases">
        <title>Novel Helicobacter sp. Isolated from a cat.</title>
        <authorList>
            <person name="Rimbara E."/>
            <person name="Suzuki M."/>
        </authorList>
    </citation>
    <scope>NUCLEOTIDE SEQUENCE [LARGE SCALE GENOMIC DNA]</scope>
    <source>
        <strain evidence="2">NHP19-012</strain>
    </source>
</reference>
<keyword evidence="2" id="KW-1185">Reference proteome</keyword>
<proteinExistence type="predicted"/>
<sequence length="322" mass="37474">MLYNCLATLKNTPFKQNRFSNLEDAKLPLLDVFIQAFLQECQTLIKRGLKRDYLNISQNRPYLKGKLEFSTHLQKNLIHKERFYTSSDEYSLDVAPNRLIKAVLELFKTLSLSPKNQEGLNAASFVFDEVKPSKDKDIDTDFSKSTQASRFKEYENLLTWCDLFLRQKSLAPYSGASRAYALLFPMERLFEDFVGFWVQKSGGYQVTLQKQNRKYLMCYGATCDNLNNCFEMRPDIVLREETKITILDTKWKALNAQKDIAHADLYQMWAYASKYATCTPAKEVCVWLVYPQQETQKIQDLTFKPKVVGGKEIELLIKFFPL</sequence>
<name>A0ABN6I797_9HELI</name>
<evidence type="ECO:0000313" key="1">
    <source>
        <dbReference type="EMBL" id="BCZ19386.1"/>
    </source>
</evidence>
<dbReference type="RefSeq" id="WP_260321530.1">
    <property type="nucleotide sequence ID" value="NZ_AP024819.1"/>
</dbReference>
<evidence type="ECO:0000313" key="2">
    <source>
        <dbReference type="Proteomes" id="UP000826146"/>
    </source>
</evidence>
<dbReference type="Pfam" id="PF10117">
    <property type="entry name" value="McrBC"/>
    <property type="match status" value="1"/>
</dbReference>
<dbReference type="Proteomes" id="UP000826146">
    <property type="component" value="Chromosome"/>
</dbReference>
<dbReference type="PANTHER" id="PTHR38733">
    <property type="entry name" value="PROTEIN MCRC"/>
    <property type="match status" value="1"/>
</dbReference>